<accession>A0A653D081</accession>
<feature type="compositionally biased region" description="Polar residues" evidence="1">
    <location>
        <begin position="49"/>
        <end position="71"/>
    </location>
</feature>
<reference evidence="2 3" key="1">
    <citation type="submission" date="2019-01" db="EMBL/GenBank/DDBJ databases">
        <authorList>
            <person name="Sayadi A."/>
        </authorList>
    </citation>
    <scope>NUCLEOTIDE SEQUENCE [LARGE SCALE GENOMIC DNA]</scope>
</reference>
<dbReference type="Proteomes" id="UP000410492">
    <property type="component" value="Unassembled WGS sequence"/>
</dbReference>
<dbReference type="EMBL" id="CAACVG010009483">
    <property type="protein sequence ID" value="VEN53393.1"/>
    <property type="molecule type" value="Genomic_DNA"/>
</dbReference>
<feature type="region of interest" description="Disordered" evidence="1">
    <location>
        <begin position="1"/>
        <end position="21"/>
    </location>
</feature>
<evidence type="ECO:0000313" key="2">
    <source>
        <dbReference type="EMBL" id="VEN53393.1"/>
    </source>
</evidence>
<proteinExistence type="predicted"/>
<keyword evidence="3" id="KW-1185">Reference proteome</keyword>
<sequence length="157" mass="17368">IEDNSDIEKDEIETTQDFGSNETIKVLSEEITDSAEIQTAIDSIKKQKNIQTTPTSTLDDGYESSNSTPQVSGKGKPKHQNSSSNLILTCTLRKKDLHVQLEEDEHESFVLSTSSSQAGEADPDSFNTDRNHEDDNRETWGSNSDFLLSIIGFAVDL</sequence>
<organism evidence="2 3">
    <name type="scientific">Callosobruchus maculatus</name>
    <name type="common">Southern cowpea weevil</name>
    <name type="synonym">Pulse bruchid</name>
    <dbReference type="NCBI Taxonomy" id="64391"/>
    <lineage>
        <taxon>Eukaryota</taxon>
        <taxon>Metazoa</taxon>
        <taxon>Ecdysozoa</taxon>
        <taxon>Arthropoda</taxon>
        <taxon>Hexapoda</taxon>
        <taxon>Insecta</taxon>
        <taxon>Pterygota</taxon>
        <taxon>Neoptera</taxon>
        <taxon>Endopterygota</taxon>
        <taxon>Coleoptera</taxon>
        <taxon>Polyphaga</taxon>
        <taxon>Cucujiformia</taxon>
        <taxon>Chrysomeloidea</taxon>
        <taxon>Chrysomelidae</taxon>
        <taxon>Bruchinae</taxon>
        <taxon>Bruchini</taxon>
        <taxon>Callosobruchus</taxon>
    </lineage>
</organism>
<dbReference type="AlphaFoldDB" id="A0A653D081"/>
<protein>
    <submittedName>
        <fullName evidence="2">Uncharacterized protein</fullName>
    </submittedName>
</protein>
<evidence type="ECO:0000313" key="3">
    <source>
        <dbReference type="Proteomes" id="UP000410492"/>
    </source>
</evidence>
<name>A0A653D081_CALMS</name>
<feature type="region of interest" description="Disordered" evidence="1">
    <location>
        <begin position="43"/>
        <end position="85"/>
    </location>
</feature>
<feature type="non-terminal residue" evidence="2">
    <location>
        <position position="1"/>
    </location>
</feature>
<feature type="compositionally biased region" description="Basic and acidic residues" evidence="1">
    <location>
        <begin position="127"/>
        <end position="138"/>
    </location>
</feature>
<feature type="compositionally biased region" description="Acidic residues" evidence="1">
    <location>
        <begin position="1"/>
        <end position="14"/>
    </location>
</feature>
<feature type="region of interest" description="Disordered" evidence="1">
    <location>
        <begin position="103"/>
        <end position="140"/>
    </location>
</feature>
<gene>
    <name evidence="2" type="ORF">CALMAC_LOCUS13204</name>
</gene>
<evidence type="ECO:0000256" key="1">
    <source>
        <dbReference type="SAM" id="MobiDB-lite"/>
    </source>
</evidence>
<dbReference type="OrthoDB" id="6581954at2759"/>
<feature type="non-terminal residue" evidence="2">
    <location>
        <position position="157"/>
    </location>
</feature>